<protein>
    <submittedName>
        <fullName evidence="1">Uncharacterized protein</fullName>
    </submittedName>
</protein>
<dbReference type="PANTHER" id="PTHR38795:SF1">
    <property type="entry name" value="DUF6604 DOMAIN-CONTAINING PROTEIN"/>
    <property type="match status" value="1"/>
</dbReference>
<evidence type="ECO:0000313" key="1">
    <source>
        <dbReference type="EMBL" id="CAG8981260.1"/>
    </source>
</evidence>
<organism evidence="1 2">
    <name type="scientific">Hymenoscyphus albidus</name>
    <dbReference type="NCBI Taxonomy" id="595503"/>
    <lineage>
        <taxon>Eukaryota</taxon>
        <taxon>Fungi</taxon>
        <taxon>Dikarya</taxon>
        <taxon>Ascomycota</taxon>
        <taxon>Pezizomycotina</taxon>
        <taxon>Leotiomycetes</taxon>
        <taxon>Helotiales</taxon>
        <taxon>Helotiaceae</taxon>
        <taxon>Hymenoscyphus</taxon>
    </lineage>
</organism>
<dbReference type="Proteomes" id="UP000701801">
    <property type="component" value="Unassembled WGS sequence"/>
</dbReference>
<proteinExistence type="predicted"/>
<comment type="caution">
    <text evidence="1">The sequence shown here is derived from an EMBL/GenBank/DDBJ whole genome shotgun (WGS) entry which is preliminary data.</text>
</comment>
<dbReference type="AlphaFoldDB" id="A0A9N9LU27"/>
<sequence>MHLWEWEHYILTDFLDGERTAAYSEFGLSKEGDFVLLKAHPVLCGLMLFRMNLTLQGLGITVSNSWPGALIPNVLHLYNACLSEGLLDKHWSDLEAVILANSAQRIFNGNSPQAPREYLRRYMLATGNSVTMFSANRRFNDAQYSKREPRQMLKESVIAGIYSKQFLRHSEERDEIPKNPVFTLEAIEKLLEAASVTDTDYTNETLTSCEDASETPLTRKQGAKTLLAKFSKSRKLTTVQLLSALEANMLNEAFSFNVDYLSLHMRCYELLRTIKEEMELILISYFGALRDYQIPYIPSYILRFVAGKELDTFSRPTEGNGRGEVLAAVSAIMMRFIKRDGETEIEKVKNACCSFSGIAFEKPYVPLNLNMSDLQAAVEAFNKLPRHKMIPSSTAASQKLNHWQSSLRIISRRLSFPDLIYFISPNNHLWYHAVPNYSIRISRLKPTDQVDIVVFLILKSFVKGILTGQDAHLLPFAPWTWSCDDTALTQGIRSKLIALGVRRELCLVKSASEQECQEADHRWNTEKTLVLNPMM</sequence>
<gene>
    <name evidence="1" type="ORF">HYALB_00003858</name>
</gene>
<accession>A0A9N9LU27</accession>
<evidence type="ECO:0000313" key="2">
    <source>
        <dbReference type="Proteomes" id="UP000701801"/>
    </source>
</evidence>
<keyword evidence="2" id="KW-1185">Reference proteome</keyword>
<dbReference type="PANTHER" id="PTHR38795">
    <property type="entry name" value="DUF6604 DOMAIN-CONTAINING PROTEIN"/>
    <property type="match status" value="1"/>
</dbReference>
<name>A0A9N9LU27_9HELO</name>
<dbReference type="EMBL" id="CAJVRM010000462">
    <property type="protein sequence ID" value="CAG8981260.1"/>
    <property type="molecule type" value="Genomic_DNA"/>
</dbReference>
<dbReference type="OrthoDB" id="3510203at2759"/>
<reference evidence="1" key="1">
    <citation type="submission" date="2021-07" db="EMBL/GenBank/DDBJ databases">
        <authorList>
            <person name="Durling M."/>
        </authorList>
    </citation>
    <scope>NUCLEOTIDE SEQUENCE</scope>
</reference>